<dbReference type="Gene3D" id="3.90.550.10">
    <property type="entry name" value="Spore Coat Polysaccharide Biosynthesis Protein SpsA, Chain A"/>
    <property type="match status" value="1"/>
</dbReference>
<keyword evidence="3" id="KW-0472">Membrane</keyword>
<keyword evidence="3" id="KW-0812">Transmembrane</keyword>
<feature type="transmembrane region" description="Helical" evidence="3">
    <location>
        <begin position="6"/>
        <end position="26"/>
    </location>
</feature>
<dbReference type="PANTHER" id="PTHR43630:SF1">
    <property type="entry name" value="POLY-BETA-1,6-N-ACETYL-D-GLUCOSAMINE SYNTHASE"/>
    <property type="match status" value="1"/>
</dbReference>
<evidence type="ECO:0000256" key="3">
    <source>
        <dbReference type="SAM" id="Phobius"/>
    </source>
</evidence>
<dbReference type="GO" id="GO:0016757">
    <property type="term" value="F:glycosyltransferase activity"/>
    <property type="evidence" value="ECO:0007669"/>
    <property type="project" value="UniProtKB-KW"/>
</dbReference>
<dbReference type="InterPro" id="IPR001173">
    <property type="entry name" value="Glyco_trans_2-like"/>
</dbReference>
<organism evidence="5">
    <name type="scientific">hydrothermal vent metagenome</name>
    <dbReference type="NCBI Taxonomy" id="652676"/>
    <lineage>
        <taxon>unclassified sequences</taxon>
        <taxon>metagenomes</taxon>
        <taxon>ecological metagenomes</taxon>
    </lineage>
</organism>
<reference evidence="5" key="1">
    <citation type="submission" date="2018-06" db="EMBL/GenBank/DDBJ databases">
        <authorList>
            <person name="Zhirakovskaya E."/>
        </authorList>
    </citation>
    <scope>NUCLEOTIDE SEQUENCE</scope>
</reference>
<dbReference type="AlphaFoldDB" id="A0A3B0X877"/>
<evidence type="ECO:0000259" key="4">
    <source>
        <dbReference type="Pfam" id="PF00535"/>
    </source>
</evidence>
<evidence type="ECO:0000256" key="1">
    <source>
        <dbReference type="ARBA" id="ARBA00022676"/>
    </source>
</evidence>
<dbReference type="CDD" id="cd06439">
    <property type="entry name" value="CESA_like_1"/>
    <property type="match status" value="1"/>
</dbReference>
<evidence type="ECO:0000256" key="2">
    <source>
        <dbReference type="ARBA" id="ARBA00022679"/>
    </source>
</evidence>
<keyword evidence="3" id="KW-1133">Transmembrane helix</keyword>
<protein>
    <submittedName>
        <fullName evidence="5">Glycosyl transferase, group 2 family</fullName>
    </submittedName>
</protein>
<name>A0A3B0X877_9ZZZZ</name>
<accession>A0A3B0X877</accession>
<sequence length="378" mass="42144">MELTFYIAGILCAYSYFIYPVILKLLPVRRSSGNVDFENFDLPKLSLIITVHNEAARIGEKLENTGLLDYPANRLDVIVASDFSTDETETIVESYADKGVRLVRADERKGKEYAQLCAIRAATGEILVFSDVATRIPADALKLLAVQFADSQVGALSSEDQFISNDGGVVGEGAYVKYEMWLRRLESDRAGLVGLSGSFFAARREVCEHWDINVPSDFNTALNSAKQGLVAITCPNVVGMYKDVADPGLEYRRKIRTVIRGITAIARHPEVLNPFGMGMFAFQVWSHKIMRWGVPWFMAAFLILTLLLQGQGMIYTVFLIAQLLFYGLALAGWAFIGLRDNTVVKIIFFFVQTNLALAQATVSFIFGKRMTVWTPSKR</sequence>
<proteinExistence type="predicted"/>
<dbReference type="SUPFAM" id="SSF53448">
    <property type="entry name" value="Nucleotide-diphospho-sugar transferases"/>
    <property type="match status" value="1"/>
</dbReference>
<dbReference type="InterPro" id="IPR029044">
    <property type="entry name" value="Nucleotide-diphossugar_trans"/>
</dbReference>
<dbReference type="PANTHER" id="PTHR43630">
    <property type="entry name" value="POLY-BETA-1,6-N-ACETYL-D-GLUCOSAMINE SYNTHASE"/>
    <property type="match status" value="1"/>
</dbReference>
<feature type="transmembrane region" description="Helical" evidence="3">
    <location>
        <begin position="314"/>
        <end position="336"/>
    </location>
</feature>
<keyword evidence="2 5" id="KW-0808">Transferase</keyword>
<evidence type="ECO:0000313" key="5">
    <source>
        <dbReference type="EMBL" id="VAW52976.1"/>
    </source>
</evidence>
<feature type="transmembrane region" description="Helical" evidence="3">
    <location>
        <begin position="289"/>
        <end position="308"/>
    </location>
</feature>
<feature type="domain" description="Glycosyltransferase 2-like" evidence="4">
    <location>
        <begin position="46"/>
        <end position="156"/>
    </location>
</feature>
<gene>
    <name evidence="5" type="ORF">MNBD_GAMMA05-1905</name>
</gene>
<keyword evidence="1" id="KW-0328">Glycosyltransferase</keyword>
<feature type="transmembrane region" description="Helical" evidence="3">
    <location>
        <begin position="343"/>
        <end position="366"/>
    </location>
</feature>
<dbReference type="Pfam" id="PF00535">
    <property type="entry name" value="Glycos_transf_2"/>
    <property type="match status" value="1"/>
</dbReference>
<dbReference type="EMBL" id="UOFE01000031">
    <property type="protein sequence ID" value="VAW52976.1"/>
    <property type="molecule type" value="Genomic_DNA"/>
</dbReference>